<dbReference type="Pfam" id="PF02463">
    <property type="entry name" value="SMC_N"/>
    <property type="match status" value="1"/>
</dbReference>
<evidence type="ECO:0000256" key="7">
    <source>
        <dbReference type="ARBA" id="ARBA00023204"/>
    </source>
</evidence>
<dbReference type="GO" id="GO:0005524">
    <property type="term" value="F:ATP binding"/>
    <property type="evidence" value="ECO:0007669"/>
    <property type="project" value="UniProtKB-KW"/>
</dbReference>
<dbReference type="SUPFAM" id="SSF52540">
    <property type="entry name" value="P-loop containing nucleoside triphosphate hydrolases"/>
    <property type="match status" value="2"/>
</dbReference>
<evidence type="ECO:0000313" key="11">
    <source>
        <dbReference type="EMBL" id="SEJ06919.1"/>
    </source>
</evidence>
<dbReference type="AlphaFoldDB" id="A0A1H6VQK6"/>
<dbReference type="InterPro" id="IPR027417">
    <property type="entry name" value="P-loop_NTPase"/>
</dbReference>
<dbReference type="FunFam" id="3.40.50.300:FF:000319">
    <property type="entry name" value="DNA repair protein RecN"/>
    <property type="match status" value="1"/>
</dbReference>
<evidence type="ECO:0000256" key="4">
    <source>
        <dbReference type="ARBA" id="ARBA00022741"/>
    </source>
</evidence>
<comment type="function">
    <text evidence="1 9">May be involved in recombinational repair of damaged DNA.</text>
</comment>
<keyword evidence="12" id="KW-1185">Reference proteome</keyword>
<dbReference type="PANTHER" id="PTHR11059:SF0">
    <property type="entry name" value="DNA REPAIR PROTEIN RECN"/>
    <property type="match status" value="1"/>
</dbReference>
<keyword evidence="6" id="KW-0067">ATP-binding</keyword>
<evidence type="ECO:0000313" key="12">
    <source>
        <dbReference type="Proteomes" id="UP000199662"/>
    </source>
</evidence>
<dbReference type="Proteomes" id="UP000199662">
    <property type="component" value="Unassembled WGS sequence"/>
</dbReference>
<keyword evidence="4" id="KW-0547">Nucleotide-binding</keyword>
<comment type="similarity">
    <text evidence="2 9">Belongs to the RecN family.</text>
</comment>
<dbReference type="InterPro" id="IPR004604">
    <property type="entry name" value="DNA_recomb/repair_RecN"/>
</dbReference>
<gene>
    <name evidence="11" type="ORF">SAMN05660742_10344</name>
</gene>
<sequence length="568" mass="64360">MLKTLTVWNFALLEHVQIEFERGLNILTGETGAGKSILIDSLGMILGHRTSIEKIRKDRDWLRVEAVFDTSKYPQVHDFLQRSDIVDEDDSLIISRQIAKTGKNTIQVNGCHVTLTSLKMLGELLIDIHGQNENQALLRTENQFALVDAYKIEIKTCLAVYQTAFVKWNELKESLKQQELDSREHAQRMDMLSWQVNEIEAAKLKEAEDEGLEQEIKLLSNAEKISDLVKSSYRLLDSGDKRQPAVIPSLVEIKKNMEMLIRYDTKLTNVMQMITDALCQIEECSYEIRDYGESIDYSPERLNKLQERMDEIYKLRKKYGATIADVLEHYHNAKKELLAIENYDQRIEDLKYNIVQAEKDLAVKAVALTKLRQSSAELLSADIQKHLLSLGMENARFVIEIKDDAIYHMNGANTIHILFSANLGEDPKPMQKVASGGELSRIALAIKTVCAAKDKIGIMVFDEIDTGIGGKTAQMVAERIAMVAAYKQVLCITHLPQIACMADVHLYIDKQIQNNKTVTQVRPLSTSEQLNEIARMASGIDITAASLDNAMEMLNNAKLKKESFRQNK</sequence>
<dbReference type="NCBIfam" id="TIGR00634">
    <property type="entry name" value="recN"/>
    <property type="match status" value="1"/>
</dbReference>
<keyword evidence="5 9" id="KW-0227">DNA damage</keyword>
<dbReference type="GO" id="GO:0009432">
    <property type="term" value="P:SOS response"/>
    <property type="evidence" value="ECO:0007669"/>
    <property type="project" value="TreeGrafter"/>
</dbReference>
<dbReference type="RefSeq" id="WP_091829350.1">
    <property type="nucleotide sequence ID" value="NZ_FNZK01000003.1"/>
</dbReference>
<proteinExistence type="inferred from homology"/>
<reference evidence="11 12" key="1">
    <citation type="submission" date="2016-10" db="EMBL/GenBank/DDBJ databases">
        <authorList>
            <person name="de Groot N.N."/>
        </authorList>
    </citation>
    <scope>NUCLEOTIDE SEQUENCE [LARGE SCALE GENOMIC DNA]</scope>
    <source>
        <strain evidence="11 12">DSM 2179</strain>
    </source>
</reference>
<evidence type="ECO:0000256" key="6">
    <source>
        <dbReference type="ARBA" id="ARBA00022840"/>
    </source>
</evidence>
<evidence type="ECO:0000256" key="5">
    <source>
        <dbReference type="ARBA" id="ARBA00022763"/>
    </source>
</evidence>
<evidence type="ECO:0000256" key="3">
    <source>
        <dbReference type="ARBA" id="ARBA00021315"/>
    </source>
</evidence>
<dbReference type="InterPro" id="IPR003395">
    <property type="entry name" value="RecF/RecN/SMC_N"/>
</dbReference>
<dbReference type="PIRSF" id="PIRSF003128">
    <property type="entry name" value="RecN"/>
    <property type="match status" value="1"/>
</dbReference>
<evidence type="ECO:0000259" key="10">
    <source>
        <dbReference type="Pfam" id="PF02463"/>
    </source>
</evidence>
<dbReference type="Gene3D" id="3.40.50.300">
    <property type="entry name" value="P-loop containing nucleotide triphosphate hydrolases"/>
    <property type="match status" value="2"/>
</dbReference>
<evidence type="ECO:0000256" key="2">
    <source>
        <dbReference type="ARBA" id="ARBA00009441"/>
    </source>
</evidence>
<dbReference type="EMBL" id="FNZK01000003">
    <property type="protein sequence ID" value="SEJ06919.1"/>
    <property type="molecule type" value="Genomic_DNA"/>
</dbReference>
<evidence type="ECO:0000256" key="8">
    <source>
        <dbReference type="ARBA" id="ARBA00033408"/>
    </source>
</evidence>
<keyword evidence="7 9" id="KW-0234">DNA repair</keyword>
<dbReference type="FunFam" id="3.40.50.300:FF:000356">
    <property type="entry name" value="DNA repair protein RecN"/>
    <property type="match status" value="1"/>
</dbReference>
<evidence type="ECO:0000256" key="1">
    <source>
        <dbReference type="ARBA" id="ARBA00003618"/>
    </source>
</evidence>
<protein>
    <recommendedName>
        <fullName evidence="3 9">DNA repair protein RecN</fullName>
    </recommendedName>
    <alternativeName>
        <fullName evidence="8 9">Recombination protein N</fullName>
    </alternativeName>
</protein>
<dbReference type="GO" id="GO:0006310">
    <property type="term" value="P:DNA recombination"/>
    <property type="evidence" value="ECO:0007669"/>
    <property type="project" value="InterPro"/>
</dbReference>
<name>A0A1H6VQK6_9FIRM</name>
<evidence type="ECO:0000256" key="9">
    <source>
        <dbReference type="PIRNR" id="PIRNR003128"/>
    </source>
</evidence>
<dbReference type="GO" id="GO:0006281">
    <property type="term" value="P:DNA repair"/>
    <property type="evidence" value="ECO:0007669"/>
    <property type="project" value="UniProtKB-KW"/>
</dbReference>
<dbReference type="GO" id="GO:0043590">
    <property type="term" value="C:bacterial nucleoid"/>
    <property type="evidence" value="ECO:0007669"/>
    <property type="project" value="TreeGrafter"/>
</dbReference>
<dbReference type="CDD" id="cd03241">
    <property type="entry name" value="ABC_RecN"/>
    <property type="match status" value="2"/>
</dbReference>
<organism evidence="11 12">
    <name type="scientific">Propionispira arboris</name>
    <dbReference type="NCBI Taxonomy" id="84035"/>
    <lineage>
        <taxon>Bacteria</taxon>
        <taxon>Bacillati</taxon>
        <taxon>Bacillota</taxon>
        <taxon>Negativicutes</taxon>
        <taxon>Selenomonadales</taxon>
        <taxon>Selenomonadaceae</taxon>
        <taxon>Propionispira</taxon>
    </lineage>
</organism>
<feature type="domain" description="RecF/RecN/SMC N-terminal" evidence="10">
    <location>
        <begin position="1"/>
        <end position="510"/>
    </location>
</feature>
<dbReference type="STRING" id="84035.SAMN05660742_10344"/>
<dbReference type="PANTHER" id="PTHR11059">
    <property type="entry name" value="DNA REPAIR PROTEIN RECN"/>
    <property type="match status" value="1"/>
</dbReference>
<accession>A0A1H6VQK6</accession>